<evidence type="ECO:0000313" key="2">
    <source>
        <dbReference type="EMBL" id="CAL4762127.1"/>
    </source>
</evidence>
<organism evidence="1">
    <name type="scientific">Cladocopium goreaui</name>
    <dbReference type="NCBI Taxonomy" id="2562237"/>
    <lineage>
        <taxon>Eukaryota</taxon>
        <taxon>Sar</taxon>
        <taxon>Alveolata</taxon>
        <taxon>Dinophyceae</taxon>
        <taxon>Suessiales</taxon>
        <taxon>Symbiodiniaceae</taxon>
        <taxon>Cladocopium</taxon>
    </lineage>
</organism>
<name>A0A9P1BLE2_9DINO</name>
<reference evidence="2 3" key="2">
    <citation type="submission" date="2024-05" db="EMBL/GenBank/DDBJ databases">
        <authorList>
            <person name="Chen Y."/>
            <person name="Shah S."/>
            <person name="Dougan E. K."/>
            <person name="Thang M."/>
            <person name="Chan C."/>
        </authorList>
    </citation>
    <scope>NUCLEOTIDE SEQUENCE [LARGE SCALE GENOMIC DNA]</scope>
</reference>
<dbReference type="EMBL" id="CAMXCT010000159">
    <property type="protein sequence ID" value="CAI3974815.1"/>
    <property type="molecule type" value="Genomic_DNA"/>
</dbReference>
<protein>
    <submittedName>
        <fullName evidence="1">Uncharacterized protein</fullName>
    </submittedName>
</protein>
<keyword evidence="3" id="KW-1185">Reference proteome</keyword>
<dbReference type="EMBL" id="CAMXCT020000159">
    <property type="protein sequence ID" value="CAL1128190.1"/>
    <property type="molecule type" value="Genomic_DNA"/>
</dbReference>
<sequence>MAMDGSIGLRFVGLYSTDAKVPMIQKAPPFNSVPLPCAEIQIVTLITSCASATGCASLLLARLGFSAISSAILGGAAAWPFGLLVKALRGTPGGLTIGTEMDITTARYEWRPWSPAHIDMNEASKHLLRHHHSCAVMTRVEMSSFRVEDLMMNLETFLSRAT</sequence>
<dbReference type="Proteomes" id="UP001152797">
    <property type="component" value="Unassembled WGS sequence"/>
</dbReference>
<accession>A0A9P1BLE2</accession>
<evidence type="ECO:0000313" key="3">
    <source>
        <dbReference type="Proteomes" id="UP001152797"/>
    </source>
</evidence>
<comment type="caution">
    <text evidence="1">The sequence shown here is derived from an EMBL/GenBank/DDBJ whole genome shotgun (WGS) entry which is preliminary data.</text>
</comment>
<dbReference type="EMBL" id="CAMXCT030000159">
    <property type="protein sequence ID" value="CAL4762127.1"/>
    <property type="molecule type" value="Genomic_DNA"/>
</dbReference>
<gene>
    <name evidence="1" type="ORF">C1SCF055_LOCUS3189</name>
</gene>
<proteinExistence type="predicted"/>
<reference evidence="1" key="1">
    <citation type="submission" date="2022-10" db="EMBL/GenBank/DDBJ databases">
        <authorList>
            <person name="Chen Y."/>
            <person name="Dougan E. K."/>
            <person name="Chan C."/>
            <person name="Rhodes N."/>
            <person name="Thang M."/>
        </authorList>
    </citation>
    <scope>NUCLEOTIDE SEQUENCE</scope>
</reference>
<dbReference type="AlphaFoldDB" id="A0A9P1BLE2"/>
<evidence type="ECO:0000313" key="1">
    <source>
        <dbReference type="EMBL" id="CAI3974815.1"/>
    </source>
</evidence>